<gene>
    <name evidence="2" type="ORF">FRACYDRAFT_240421</name>
</gene>
<dbReference type="Proteomes" id="UP000095751">
    <property type="component" value="Unassembled WGS sequence"/>
</dbReference>
<feature type="compositionally biased region" description="Low complexity" evidence="1">
    <location>
        <begin position="482"/>
        <end position="499"/>
    </location>
</feature>
<dbReference type="PANTHER" id="PTHR16148">
    <property type="entry name" value="NF-KAPPA-B-REPRESSING FACTOR-RELATED"/>
    <property type="match status" value="1"/>
</dbReference>
<dbReference type="AlphaFoldDB" id="A0A1E7FC12"/>
<dbReference type="InParanoid" id="A0A1E7FC12"/>
<dbReference type="OrthoDB" id="47901at2759"/>
<feature type="region of interest" description="Disordered" evidence="1">
    <location>
        <begin position="472"/>
        <end position="501"/>
    </location>
</feature>
<feature type="compositionally biased region" description="Low complexity" evidence="1">
    <location>
        <begin position="259"/>
        <end position="283"/>
    </location>
</feature>
<evidence type="ECO:0000313" key="2">
    <source>
        <dbReference type="EMBL" id="OEU15728.1"/>
    </source>
</evidence>
<feature type="region of interest" description="Disordered" evidence="1">
    <location>
        <begin position="254"/>
        <end position="283"/>
    </location>
</feature>
<evidence type="ECO:0000313" key="3">
    <source>
        <dbReference type="Proteomes" id="UP000095751"/>
    </source>
</evidence>
<evidence type="ECO:0008006" key="4">
    <source>
        <dbReference type="Google" id="ProtNLM"/>
    </source>
</evidence>
<name>A0A1E7FC12_9STRA</name>
<protein>
    <recommendedName>
        <fullName evidence="4">Methyltransferase domain-containing protein</fullName>
    </recommendedName>
</protein>
<dbReference type="KEGG" id="fcy:FRACYDRAFT_240421"/>
<dbReference type="PANTHER" id="PTHR16148:SF14">
    <property type="entry name" value="MYND-TYPE DOMAIN-CONTAINING PROTEIN"/>
    <property type="match status" value="1"/>
</dbReference>
<dbReference type="EMBL" id="KV784359">
    <property type="protein sequence ID" value="OEU15728.1"/>
    <property type="molecule type" value="Genomic_DNA"/>
</dbReference>
<sequence>MIGITNNDDDDKRIPNIKFPGVMACGYRRIEIPKSGNFFPAFLIALPIIQPVQVQAQIPVPLINNINQDEQRQQQNKAIRFVWRSKRDFLILARSLSSSTNNRQLSLPKAALKKIVQDNIIPWRRTRTSCCSSSTKMITIDEENYNNSNSNNNNNIPHFLCDPKLPNKFCPQMKKSLWQLDQFLQMFCTETIAIATTTTSTDNCNSNNNTKGHAHARAHAYTQEQQRQQQIDKMKLAWEIFCRPYDTEGLITPKEFFPSTTTTSNDTTTTTTRQEQIQKQKQQVVDEQNSINITKTTKTTTTATSLEESCKLGQYFASKENSERVVDCALEKIIPLYNEYNNRHQQQQQSHNNDSNNSSSSSSSSNSIQILFIEPSCGHGDIVVALVDALKKRKTIIPPQSVYIQGYDIDPNAITTCRQRQEFLSPSATTTTSSSSDDDNDDYHIHWECRNFLETTRQQYIEKFDEAAAAINNNNDDDDHSNIFNTSNNDDNNNNSNRSIADTYTDATRNNNRNININNDNNGDETLKVLVCCLGGPPYTTGPGHGSKIQRDLPTQFVRHCQEEWNADVITFILPTRYREGMQHNISDCTFTTAGTKTKRTTTMTEDPAIKTAAVTTTSPSSPTTTTTTTTFSRDYCTNNNWICDTKELNASTFFFRGSTQVTQPSIVQNFYMNRGNERTNEMLR</sequence>
<dbReference type="SUPFAM" id="SSF53335">
    <property type="entry name" value="S-adenosyl-L-methionine-dependent methyltransferases"/>
    <property type="match status" value="1"/>
</dbReference>
<dbReference type="InterPro" id="IPR029063">
    <property type="entry name" value="SAM-dependent_MTases_sf"/>
</dbReference>
<feature type="region of interest" description="Disordered" evidence="1">
    <location>
        <begin position="343"/>
        <end position="364"/>
    </location>
</feature>
<organism evidence="2 3">
    <name type="scientific">Fragilariopsis cylindrus CCMP1102</name>
    <dbReference type="NCBI Taxonomy" id="635003"/>
    <lineage>
        <taxon>Eukaryota</taxon>
        <taxon>Sar</taxon>
        <taxon>Stramenopiles</taxon>
        <taxon>Ochrophyta</taxon>
        <taxon>Bacillariophyta</taxon>
        <taxon>Bacillariophyceae</taxon>
        <taxon>Bacillariophycidae</taxon>
        <taxon>Bacillariales</taxon>
        <taxon>Bacillariaceae</taxon>
        <taxon>Fragilariopsis</taxon>
    </lineage>
</organism>
<evidence type="ECO:0000256" key="1">
    <source>
        <dbReference type="SAM" id="MobiDB-lite"/>
    </source>
</evidence>
<keyword evidence="3" id="KW-1185">Reference proteome</keyword>
<accession>A0A1E7FC12</accession>
<proteinExistence type="predicted"/>
<reference evidence="2 3" key="1">
    <citation type="submission" date="2016-09" db="EMBL/GenBank/DDBJ databases">
        <title>Extensive genetic diversity and differential bi-allelic expression allows diatom success in the polar Southern Ocean.</title>
        <authorList>
            <consortium name="DOE Joint Genome Institute"/>
            <person name="Mock T."/>
            <person name="Otillar R.P."/>
            <person name="Strauss J."/>
            <person name="Dupont C."/>
            <person name="Frickenhaus S."/>
            <person name="Maumus F."/>
            <person name="Mcmullan M."/>
            <person name="Sanges R."/>
            <person name="Schmutz J."/>
            <person name="Toseland A."/>
            <person name="Valas R."/>
            <person name="Veluchamy A."/>
            <person name="Ward B.J."/>
            <person name="Allen A."/>
            <person name="Barry K."/>
            <person name="Falciatore A."/>
            <person name="Ferrante M."/>
            <person name="Fortunato A.E."/>
            <person name="Gloeckner G."/>
            <person name="Gruber A."/>
            <person name="Hipkin R."/>
            <person name="Janech M."/>
            <person name="Kroth P."/>
            <person name="Leese F."/>
            <person name="Lindquist E."/>
            <person name="Lyon B.R."/>
            <person name="Martin J."/>
            <person name="Mayer C."/>
            <person name="Parker M."/>
            <person name="Quesneville H."/>
            <person name="Raymond J."/>
            <person name="Uhlig C."/>
            <person name="Valentin K.U."/>
            <person name="Worden A.Z."/>
            <person name="Armbrust E.V."/>
            <person name="Bowler C."/>
            <person name="Green B."/>
            <person name="Moulton V."/>
            <person name="Van Oosterhout C."/>
            <person name="Grigoriev I."/>
        </authorList>
    </citation>
    <scope>NUCLEOTIDE SEQUENCE [LARGE SCALE GENOMIC DNA]</scope>
    <source>
        <strain evidence="2 3">CCMP1102</strain>
    </source>
</reference>